<dbReference type="InterPro" id="IPR013328">
    <property type="entry name" value="6PGD_dom2"/>
</dbReference>
<name>A0A1I5L6J1_9ACTN</name>
<gene>
    <name evidence="2" type="ORF">SAMN04489713_110254</name>
</gene>
<keyword evidence="3" id="KW-1185">Reference proteome</keyword>
<sequence length="421" mass="43956">MSRDSSALEDRRMSSADTPDIAVLGLGRMGTAIAARLVRQGCSVVGWTRSGREVQGITTVSDPGAAVGRASVVLLCLFDGDACSSVIDQVRGRLPDGAVVVNTSTVSPREAEALAKAVRDSGAGYVHAPVIGSLPAVAAGTLTILSGGAEPGAATPVLRALGETMVLSSPAEAAAAKLLANGALGDTLLALRAGRAFAGELGLPEERSWSVLERTPLGGMVRAKRERLEKGSFDDGDFTAAALAKDLALLAGTAPSAAELYEQVQGALDAGSVAADDDIAAFTVAPGTERPHGLSLAPSVSAPPDVLLPLQRYVAGHATGQADHHRLAFWPTAHIEGLRDGRLVSWTLDEYCKVFTGRPAEDEATRRRRLDHVRWHGTVATATMTLSHGAGVFTDSFVLLRLDGEWRIANKVFHRADAPRE</sequence>
<dbReference type="SUPFAM" id="SSF54427">
    <property type="entry name" value="NTF2-like"/>
    <property type="match status" value="1"/>
</dbReference>
<dbReference type="GO" id="GO:0050661">
    <property type="term" value="F:NADP binding"/>
    <property type="evidence" value="ECO:0007669"/>
    <property type="project" value="InterPro"/>
</dbReference>
<dbReference type="InterPro" id="IPR032710">
    <property type="entry name" value="NTF2-like_dom_sf"/>
</dbReference>
<evidence type="ECO:0000313" key="2">
    <source>
        <dbReference type="EMBL" id="SFO92361.1"/>
    </source>
</evidence>
<dbReference type="AlphaFoldDB" id="A0A1I5L6J1"/>
<dbReference type="InterPro" id="IPR039437">
    <property type="entry name" value="FrzH/put_lumazine-bd"/>
</dbReference>
<dbReference type="eggNOG" id="COG2084">
    <property type="taxonomic scope" value="Bacteria"/>
</dbReference>
<evidence type="ECO:0000259" key="1">
    <source>
        <dbReference type="Pfam" id="PF03446"/>
    </source>
</evidence>
<feature type="domain" description="6-phosphogluconate dehydrogenase NADP-binding" evidence="1">
    <location>
        <begin position="20"/>
        <end position="165"/>
    </location>
</feature>
<dbReference type="STRING" id="1993.SAMN04489713_110254"/>
<dbReference type="SUPFAM" id="SSF51735">
    <property type="entry name" value="NAD(P)-binding Rossmann-fold domains"/>
    <property type="match status" value="1"/>
</dbReference>
<proteinExistence type="predicted"/>
<dbReference type="Pfam" id="PF12893">
    <property type="entry name" value="Lumazine_bd_2"/>
    <property type="match status" value="1"/>
</dbReference>
<dbReference type="InterPro" id="IPR036291">
    <property type="entry name" value="NAD(P)-bd_dom_sf"/>
</dbReference>
<dbReference type="Gene3D" id="3.10.450.50">
    <property type="match status" value="1"/>
</dbReference>
<dbReference type="Gene3D" id="3.40.50.720">
    <property type="entry name" value="NAD(P)-binding Rossmann-like Domain"/>
    <property type="match status" value="1"/>
</dbReference>
<dbReference type="Proteomes" id="UP000183413">
    <property type="component" value="Unassembled WGS sequence"/>
</dbReference>
<evidence type="ECO:0000313" key="3">
    <source>
        <dbReference type="Proteomes" id="UP000183413"/>
    </source>
</evidence>
<reference evidence="2 3" key="1">
    <citation type="submission" date="2016-10" db="EMBL/GenBank/DDBJ databases">
        <authorList>
            <person name="de Groot N.N."/>
        </authorList>
    </citation>
    <scope>NUCLEOTIDE SEQUENCE [LARGE SCALE GENOMIC DNA]</scope>
    <source>
        <strain evidence="2 3">DSM 43067</strain>
    </source>
</reference>
<dbReference type="Gene3D" id="1.10.1040.10">
    <property type="entry name" value="N-(1-d-carboxylethyl)-l-norvaline Dehydrogenase, domain 2"/>
    <property type="match status" value="1"/>
</dbReference>
<dbReference type="PANTHER" id="PTHR43580">
    <property type="entry name" value="OXIDOREDUCTASE GLYR1-RELATED"/>
    <property type="match status" value="1"/>
</dbReference>
<dbReference type="InParanoid" id="A0A1I5L6J1"/>
<dbReference type="Pfam" id="PF03446">
    <property type="entry name" value="NAD_binding_2"/>
    <property type="match status" value="1"/>
</dbReference>
<dbReference type="InterPro" id="IPR006115">
    <property type="entry name" value="6PGDH_NADP-bd"/>
</dbReference>
<protein>
    <submittedName>
        <fullName evidence="2">3-hydroxyisobutyrate dehydrogenase</fullName>
    </submittedName>
</protein>
<dbReference type="EMBL" id="FOVH01000010">
    <property type="protein sequence ID" value="SFO92361.1"/>
    <property type="molecule type" value="Genomic_DNA"/>
</dbReference>
<dbReference type="InterPro" id="IPR051265">
    <property type="entry name" value="HIBADH-related_NP60_sf"/>
</dbReference>
<organism evidence="2 3">
    <name type="scientific">Actinomadura madurae</name>
    <dbReference type="NCBI Taxonomy" id="1993"/>
    <lineage>
        <taxon>Bacteria</taxon>
        <taxon>Bacillati</taxon>
        <taxon>Actinomycetota</taxon>
        <taxon>Actinomycetes</taxon>
        <taxon>Streptosporangiales</taxon>
        <taxon>Thermomonosporaceae</taxon>
        <taxon>Actinomadura</taxon>
    </lineage>
</organism>
<dbReference type="PANTHER" id="PTHR43580:SF2">
    <property type="entry name" value="CYTOKINE-LIKE NUCLEAR FACTOR N-PAC"/>
    <property type="match status" value="1"/>
</dbReference>
<accession>A0A1I5L6J1</accession>